<sequence>MLNRRNFFKAGAAFGGALSMPGLAADKGNIRAKSVIHIYLPGGLSAQESFDPKPYNPSEYRGPFSSISTKITGERFSENLRKTAQVADKICVIRSMTHGEAAHERGTHNMLTGYRPNPAVVYPSLGSITAQQLGTRNDIPPYVCIPKAFNEYSGRGFLSSAYSPFSTGGDPSSSKFKVQNLQRHDKLTEERFNRRKNILADMNSLSAINHEAEIVSAMNAFNEESYKLMNSPTAVAAFDLSKEKNSTKDWYGRNQTGQRLLLARRLVEAGSRYVALTAGGWDHHDKIRDGIRKHLPPLDQAFAALIKDLDQRGLLDSTLVILNSEFGRTPKINKTAGRDHYPKVFSMVMAGGGIKRGYIHGKSDTTSSTVEDSPVEVADYARTVYTLMGIDPDKAIMSPGERPVRLVYGGQVVNDILA</sequence>
<dbReference type="AlphaFoldDB" id="A6DNW6"/>
<dbReference type="EMBL" id="ABCK01000014">
    <property type="protein sequence ID" value="EDM26775.1"/>
    <property type="molecule type" value="Genomic_DNA"/>
</dbReference>
<dbReference type="OrthoDB" id="127923at2"/>
<evidence type="ECO:0000313" key="3">
    <source>
        <dbReference type="Proteomes" id="UP000004947"/>
    </source>
</evidence>
<dbReference type="PANTHER" id="PTHR43737:SF1">
    <property type="entry name" value="DUF1501 DOMAIN-CONTAINING PROTEIN"/>
    <property type="match status" value="1"/>
</dbReference>
<reference evidence="2 3" key="1">
    <citation type="journal article" date="2010" name="J. Bacteriol.">
        <title>Genome sequence of Lentisphaera araneosa HTCC2155T, the type species of the order Lentisphaerales in the phylum Lentisphaerae.</title>
        <authorList>
            <person name="Thrash J.C."/>
            <person name="Cho J.C."/>
            <person name="Vergin K.L."/>
            <person name="Morris R.M."/>
            <person name="Giovannoni S.J."/>
        </authorList>
    </citation>
    <scope>NUCLEOTIDE SEQUENCE [LARGE SCALE GENOMIC DNA]</scope>
    <source>
        <strain evidence="2 3">HTCC2155</strain>
    </source>
</reference>
<dbReference type="eggNOG" id="COG4102">
    <property type="taxonomic scope" value="Bacteria"/>
</dbReference>
<evidence type="ECO:0000256" key="1">
    <source>
        <dbReference type="SAM" id="SignalP"/>
    </source>
</evidence>
<organism evidence="2 3">
    <name type="scientific">Lentisphaera araneosa HTCC2155</name>
    <dbReference type="NCBI Taxonomy" id="313628"/>
    <lineage>
        <taxon>Bacteria</taxon>
        <taxon>Pseudomonadati</taxon>
        <taxon>Lentisphaerota</taxon>
        <taxon>Lentisphaeria</taxon>
        <taxon>Lentisphaerales</taxon>
        <taxon>Lentisphaeraceae</taxon>
        <taxon>Lentisphaera</taxon>
    </lineage>
</organism>
<dbReference type="InterPro" id="IPR006311">
    <property type="entry name" value="TAT_signal"/>
</dbReference>
<dbReference type="PROSITE" id="PS51318">
    <property type="entry name" value="TAT"/>
    <property type="match status" value="1"/>
</dbReference>
<dbReference type="SUPFAM" id="SSF53649">
    <property type="entry name" value="Alkaline phosphatase-like"/>
    <property type="match status" value="1"/>
</dbReference>
<dbReference type="Proteomes" id="UP000004947">
    <property type="component" value="Unassembled WGS sequence"/>
</dbReference>
<protein>
    <recommendedName>
        <fullName evidence="4">Sulfatase</fullName>
    </recommendedName>
</protein>
<proteinExistence type="predicted"/>
<feature type="signal peptide" evidence="1">
    <location>
        <begin position="1"/>
        <end position="24"/>
    </location>
</feature>
<dbReference type="Gene3D" id="3.40.720.10">
    <property type="entry name" value="Alkaline Phosphatase, subunit A"/>
    <property type="match status" value="1"/>
</dbReference>
<dbReference type="STRING" id="313628.LNTAR_19050"/>
<accession>A6DNW6</accession>
<gene>
    <name evidence="2" type="ORF">LNTAR_19050</name>
</gene>
<dbReference type="InterPro" id="IPR017850">
    <property type="entry name" value="Alkaline_phosphatase_core_sf"/>
</dbReference>
<keyword evidence="3" id="KW-1185">Reference proteome</keyword>
<comment type="caution">
    <text evidence="2">The sequence shown here is derived from an EMBL/GenBank/DDBJ whole genome shotgun (WGS) entry which is preliminary data.</text>
</comment>
<dbReference type="InterPro" id="IPR010869">
    <property type="entry name" value="DUF1501"/>
</dbReference>
<dbReference type="Pfam" id="PF07394">
    <property type="entry name" value="DUF1501"/>
    <property type="match status" value="1"/>
</dbReference>
<dbReference type="PANTHER" id="PTHR43737">
    <property type="entry name" value="BLL7424 PROTEIN"/>
    <property type="match status" value="1"/>
</dbReference>
<name>A6DNW6_9BACT</name>
<evidence type="ECO:0000313" key="2">
    <source>
        <dbReference type="EMBL" id="EDM26775.1"/>
    </source>
</evidence>
<feature type="chain" id="PRO_5002694194" description="Sulfatase" evidence="1">
    <location>
        <begin position="25"/>
        <end position="418"/>
    </location>
</feature>
<dbReference type="RefSeq" id="WP_007279553.1">
    <property type="nucleotide sequence ID" value="NZ_ABCK01000014.1"/>
</dbReference>
<keyword evidence="1" id="KW-0732">Signal</keyword>
<evidence type="ECO:0008006" key="4">
    <source>
        <dbReference type="Google" id="ProtNLM"/>
    </source>
</evidence>